<evidence type="ECO:0000313" key="2">
    <source>
        <dbReference type="Proteomes" id="UP000034562"/>
    </source>
</evidence>
<gene>
    <name evidence="1" type="ORF">UU12_C0001G0004</name>
</gene>
<keyword evidence="1" id="KW-0689">Ribosomal protein</keyword>
<dbReference type="SUPFAM" id="SSF158446">
    <property type="entry name" value="IVS-encoded protein-like"/>
    <property type="match status" value="1"/>
</dbReference>
<dbReference type="InterPro" id="IPR036583">
    <property type="entry name" value="23S_rRNA_IVS_sf"/>
</dbReference>
<dbReference type="NCBIfam" id="TIGR02436">
    <property type="entry name" value="four helix bundle protein"/>
    <property type="match status" value="1"/>
</dbReference>
<dbReference type="EMBL" id="LBZK01000001">
    <property type="protein sequence ID" value="KKR71421.1"/>
    <property type="molecule type" value="Genomic_DNA"/>
</dbReference>
<keyword evidence="1" id="KW-0687">Ribonucleoprotein</keyword>
<comment type="caution">
    <text evidence="1">The sequence shown here is derived from an EMBL/GenBank/DDBJ whole genome shotgun (WGS) entry which is preliminary data.</text>
</comment>
<sequence>MKNKITKFEDLKIWQESHRLAMEIYVITRSFPKDELYGLVSQLRRSSLSIPANIIEGFYRYSTKELIQFLINARGSTGETIYHLLVSKDLKYINEDNYSRLRQRYEILAMSINALINSLRKKK</sequence>
<dbReference type="PANTHER" id="PTHR38471">
    <property type="entry name" value="FOUR HELIX BUNDLE PROTEIN"/>
    <property type="match status" value="1"/>
</dbReference>
<dbReference type="Pfam" id="PF05635">
    <property type="entry name" value="23S_rRNA_IVP"/>
    <property type="match status" value="1"/>
</dbReference>
<dbReference type="GO" id="GO:0005840">
    <property type="term" value="C:ribosome"/>
    <property type="evidence" value="ECO:0007669"/>
    <property type="project" value="UniProtKB-KW"/>
</dbReference>
<dbReference type="Proteomes" id="UP000034562">
    <property type="component" value="Unassembled WGS sequence"/>
</dbReference>
<dbReference type="STRING" id="1618563.UU12_C0001G0004"/>
<name>A0A0G0T9D4_9BACT</name>
<reference evidence="1 2" key="1">
    <citation type="journal article" date="2015" name="Nature">
        <title>rRNA introns, odd ribosomes, and small enigmatic genomes across a large radiation of phyla.</title>
        <authorList>
            <person name="Brown C.T."/>
            <person name="Hug L.A."/>
            <person name="Thomas B.C."/>
            <person name="Sharon I."/>
            <person name="Castelle C.J."/>
            <person name="Singh A."/>
            <person name="Wilkins M.J."/>
            <person name="Williams K.H."/>
            <person name="Banfield J.F."/>
        </authorList>
    </citation>
    <scope>NUCLEOTIDE SEQUENCE [LARGE SCALE GENOMIC DNA]</scope>
</reference>
<evidence type="ECO:0000313" key="1">
    <source>
        <dbReference type="EMBL" id="KKR71421.1"/>
    </source>
</evidence>
<dbReference type="PANTHER" id="PTHR38471:SF2">
    <property type="entry name" value="FOUR HELIX BUNDLE PROTEIN"/>
    <property type="match status" value="1"/>
</dbReference>
<accession>A0A0G0T9D4</accession>
<dbReference type="Gene3D" id="1.20.1440.60">
    <property type="entry name" value="23S rRNA-intervening sequence"/>
    <property type="match status" value="1"/>
</dbReference>
<dbReference type="CDD" id="cd16377">
    <property type="entry name" value="23S_rRNA_IVP_like"/>
    <property type="match status" value="1"/>
</dbReference>
<proteinExistence type="predicted"/>
<protein>
    <submittedName>
        <fullName evidence="1">Ribosomal protein S23</fullName>
    </submittedName>
</protein>
<organism evidence="1 2">
    <name type="scientific">Candidatus Woesebacteria bacterium GW2011_GWA2_40_7b</name>
    <dbReference type="NCBI Taxonomy" id="1618563"/>
    <lineage>
        <taxon>Bacteria</taxon>
        <taxon>Candidatus Woeseibacteriota</taxon>
    </lineage>
</organism>
<dbReference type="AlphaFoldDB" id="A0A0G0T9D4"/>
<dbReference type="InterPro" id="IPR012657">
    <property type="entry name" value="23S_rRNA-intervening_sequence"/>
</dbReference>